<gene>
    <name evidence="1" type="ORF">N2J37_18065</name>
</gene>
<protein>
    <submittedName>
        <fullName evidence="1">Uncharacterized protein</fullName>
    </submittedName>
</protein>
<sequence length="121" mass="13633">MSLTISHVNEHGELDKEYIVLSATGTTNLWNYMISDSTYHGDGTTSNKHRHVFDFDELPAITLKSGDLVLLHTKKGKFSITDLLDAKKAYFVYWGLDETVWNKDGDEAVLIKVANKTKKSV</sequence>
<evidence type="ECO:0000313" key="2">
    <source>
        <dbReference type="Proteomes" id="UP001064206"/>
    </source>
</evidence>
<reference evidence="1" key="1">
    <citation type="submission" date="2022-09" db="EMBL/GenBank/DDBJ databases">
        <title>Multidrug resistance Raoultella ornithinolytica Strain MQB_Silv_108.</title>
        <authorList>
            <person name="Quintela-Baluja M."/>
        </authorList>
    </citation>
    <scope>NUCLEOTIDE SEQUENCE</scope>
    <source>
        <strain evidence="1">MQB_Silv_108</strain>
    </source>
</reference>
<organism evidence="1 2">
    <name type="scientific">Raoultella ornithinolytica</name>
    <name type="common">Klebsiella ornithinolytica</name>
    <dbReference type="NCBI Taxonomy" id="54291"/>
    <lineage>
        <taxon>Bacteria</taxon>
        <taxon>Pseudomonadati</taxon>
        <taxon>Pseudomonadota</taxon>
        <taxon>Gammaproteobacteria</taxon>
        <taxon>Enterobacterales</taxon>
        <taxon>Enterobacteriaceae</taxon>
        <taxon>Klebsiella/Raoultella group</taxon>
        <taxon>Raoultella</taxon>
    </lineage>
</organism>
<name>A0A9Q9J834_RAOOR</name>
<accession>A0A9Q9J834</accession>
<evidence type="ECO:0000313" key="1">
    <source>
        <dbReference type="EMBL" id="UXE36456.1"/>
    </source>
</evidence>
<dbReference type="AlphaFoldDB" id="A0A9Q9J834"/>
<dbReference type="RefSeq" id="WP_260990219.1">
    <property type="nucleotide sequence ID" value="NZ_CP104450.1"/>
</dbReference>
<dbReference type="EMBL" id="CP104450">
    <property type="protein sequence ID" value="UXE36456.1"/>
    <property type="molecule type" value="Genomic_DNA"/>
</dbReference>
<dbReference type="Proteomes" id="UP001064206">
    <property type="component" value="Chromosome"/>
</dbReference>
<proteinExistence type="predicted"/>